<keyword evidence="2" id="KW-1185">Reference proteome</keyword>
<reference evidence="1" key="1">
    <citation type="submission" date="2019-08" db="EMBL/GenBank/DDBJ databases">
        <authorList>
            <person name="Liu F."/>
        </authorList>
    </citation>
    <scope>NUCLEOTIDE SEQUENCE [LARGE SCALE GENOMIC DNA]</scope>
    <source>
        <strain evidence="1">PA1801</strain>
        <tissue evidence="1">Leaf</tissue>
    </source>
</reference>
<comment type="caution">
    <text evidence="1">The sequence shown here is derived from an EMBL/GenBank/DDBJ whole genome shotgun (WGS) entry which is preliminary data.</text>
</comment>
<accession>A0A5B6WFT3</accession>
<dbReference type="Proteomes" id="UP000325315">
    <property type="component" value="Unassembled WGS sequence"/>
</dbReference>
<protein>
    <submittedName>
        <fullName evidence="1">SPX domain-containing membrane protein</fullName>
    </submittedName>
</protein>
<organism evidence="1 2">
    <name type="scientific">Gossypium australe</name>
    <dbReference type="NCBI Taxonomy" id="47621"/>
    <lineage>
        <taxon>Eukaryota</taxon>
        <taxon>Viridiplantae</taxon>
        <taxon>Streptophyta</taxon>
        <taxon>Embryophyta</taxon>
        <taxon>Tracheophyta</taxon>
        <taxon>Spermatophyta</taxon>
        <taxon>Magnoliopsida</taxon>
        <taxon>eudicotyledons</taxon>
        <taxon>Gunneridae</taxon>
        <taxon>Pentapetalae</taxon>
        <taxon>rosids</taxon>
        <taxon>malvids</taxon>
        <taxon>Malvales</taxon>
        <taxon>Malvaceae</taxon>
        <taxon>Malvoideae</taxon>
        <taxon>Gossypium</taxon>
    </lineage>
</organism>
<dbReference type="AlphaFoldDB" id="A0A5B6WFT3"/>
<name>A0A5B6WFT3_9ROSI</name>
<sequence length="94" mass="10558">MNLFNHNSKFVSLSDITNFLSHTSAQTRQGLNGAMDRAFNGYMHYVGFVDTEDMNALSGKRKYSSLLGYISSKLAQVRFCSSCKQALYQRLCAT</sequence>
<dbReference type="EMBL" id="SMMG02000003">
    <property type="protein sequence ID" value="KAA3480293.1"/>
    <property type="molecule type" value="Genomic_DNA"/>
</dbReference>
<evidence type="ECO:0000313" key="2">
    <source>
        <dbReference type="Proteomes" id="UP000325315"/>
    </source>
</evidence>
<proteinExistence type="predicted"/>
<gene>
    <name evidence="1" type="ORF">EPI10_020739</name>
</gene>
<evidence type="ECO:0000313" key="1">
    <source>
        <dbReference type="EMBL" id="KAA3480293.1"/>
    </source>
</evidence>
<dbReference type="OrthoDB" id="1730753at2759"/>